<organism evidence="1">
    <name type="scientific">Siphoviridae sp. ctL0q1</name>
    <dbReference type="NCBI Taxonomy" id="2825449"/>
    <lineage>
        <taxon>Viruses</taxon>
        <taxon>Duplodnaviria</taxon>
        <taxon>Heunggongvirae</taxon>
        <taxon>Uroviricota</taxon>
        <taxon>Caudoviricetes</taxon>
    </lineage>
</organism>
<accession>A0A8S5PL81</accession>
<sequence length="116" mass="13699">MGRPNRKCLVCGKEYEFCRSCFEFVNHPVWKNLFDEDNCRKVFDVVSNYKQNAITKMVAKERLSECDLSRKDEWNDGIRNDVNEIMREETIVVRKKKPAILKDEAVQNTETVDMCD</sequence>
<proteinExistence type="predicted"/>
<protein>
    <submittedName>
        <fullName evidence="1">PROTEIN/RNA Complex.7A</fullName>
    </submittedName>
</protein>
<name>A0A8S5PL81_9CAUD</name>
<dbReference type="EMBL" id="BK015443">
    <property type="protein sequence ID" value="DAE06940.1"/>
    <property type="molecule type" value="Genomic_DNA"/>
</dbReference>
<reference evidence="1" key="1">
    <citation type="journal article" date="2021" name="Proc. Natl. Acad. Sci. U.S.A.">
        <title>A Catalog of Tens of Thousands of Viruses from Human Metagenomes Reveals Hidden Associations with Chronic Diseases.</title>
        <authorList>
            <person name="Tisza M.J."/>
            <person name="Buck C.B."/>
        </authorList>
    </citation>
    <scope>NUCLEOTIDE SEQUENCE</scope>
    <source>
        <strain evidence="1">CtL0q1</strain>
    </source>
</reference>
<evidence type="ECO:0000313" key="1">
    <source>
        <dbReference type="EMBL" id="DAE06940.1"/>
    </source>
</evidence>